<reference evidence="2 3" key="1">
    <citation type="submission" date="2016-10" db="EMBL/GenBank/DDBJ databases">
        <authorList>
            <person name="de Groot N.N."/>
        </authorList>
    </citation>
    <scope>NUCLEOTIDE SEQUENCE [LARGE SCALE GENOMIC DNA]</scope>
    <source>
        <strain evidence="2 3">DSM 2698</strain>
    </source>
</reference>
<dbReference type="Pfam" id="PF06035">
    <property type="entry name" value="Peptidase_C93"/>
    <property type="match status" value="1"/>
</dbReference>
<gene>
    <name evidence="2" type="ORF">SAMN03080610_03484</name>
</gene>
<dbReference type="AlphaFoldDB" id="A0A1G5P9J1"/>
<keyword evidence="3" id="KW-1185">Reference proteome</keyword>
<evidence type="ECO:0000256" key="1">
    <source>
        <dbReference type="SAM" id="SignalP"/>
    </source>
</evidence>
<protein>
    <submittedName>
        <fullName evidence="2">Predicted transglutaminase-like cysteine proteinase</fullName>
    </submittedName>
</protein>
<dbReference type="STRING" id="1120955.SAMN03080610_03484"/>
<dbReference type="EMBL" id="FMVW01000011">
    <property type="protein sequence ID" value="SCZ45731.1"/>
    <property type="molecule type" value="Genomic_DNA"/>
</dbReference>
<keyword evidence="1" id="KW-0732">Signal</keyword>
<organism evidence="2 3">
    <name type="scientific">Afifella marina DSM 2698</name>
    <dbReference type="NCBI Taxonomy" id="1120955"/>
    <lineage>
        <taxon>Bacteria</taxon>
        <taxon>Pseudomonadati</taxon>
        <taxon>Pseudomonadota</taxon>
        <taxon>Alphaproteobacteria</taxon>
        <taxon>Hyphomicrobiales</taxon>
        <taxon>Afifellaceae</taxon>
        <taxon>Afifella</taxon>
    </lineage>
</organism>
<evidence type="ECO:0000313" key="3">
    <source>
        <dbReference type="Proteomes" id="UP000199347"/>
    </source>
</evidence>
<dbReference type="Gene3D" id="3.10.620.30">
    <property type="match status" value="1"/>
</dbReference>
<accession>A0A1G5P9J1</accession>
<feature type="chain" id="PRO_5011671943" evidence="1">
    <location>
        <begin position="30"/>
        <end position="221"/>
    </location>
</feature>
<dbReference type="RefSeq" id="WP_244514651.1">
    <property type="nucleotide sequence ID" value="NZ_FMVW01000011.1"/>
</dbReference>
<dbReference type="InterPro" id="IPR010319">
    <property type="entry name" value="Transglutaminase-like_Cys_pept"/>
</dbReference>
<name>A0A1G5P9J1_AFIMA</name>
<evidence type="ECO:0000313" key="2">
    <source>
        <dbReference type="EMBL" id="SCZ45731.1"/>
    </source>
</evidence>
<dbReference type="PANTHER" id="PTHR39327:SF1">
    <property type="entry name" value="BLR5470 PROTEIN"/>
    <property type="match status" value="1"/>
</dbReference>
<sequence length="221" mass="24553">MRLNRVTGTMLGAAFALAVFVAAPAEVQAQQKSSGLGIRITGSISAPVMRTGRYASPPIGHRAFCKSFPGECVVHGGRSPLPLTPSRWQDLVRVNNYVNDTVKAVTDEEYYGQEEVWTLPQGYGDCEDYVLLKRKQLVARGWPTSDLLVAVVFDEVGAGHAVLVVRTDRGDYVLDNKVSDIRLWSETGYRYVKRQDIADPKKWVAIDDSRWQPLDATGRVR</sequence>
<dbReference type="Proteomes" id="UP000199347">
    <property type="component" value="Unassembled WGS sequence"/>
</dbReference>
<dbReference type="PANTHER" id="PTHR39327">
    <property type="match status" value="1"/>
</dbReference>
<proteinExistence type="predicted"/>
<feature type="signal peptide" evidence="1">
    <location>
        <begin position="1"/>
        <end position="29"/>
    </location>
</feature>